<dbReference type="InterPro" id="IPR009081">
    <property type="entry name" value="PP-bd_ACP"/>
</dbReference>
<keyword evidence="3" id="KW-0444">Lipid biosynthesis</keyword>
<dbReference type="GO" id="GO:0000036">
    <property type="term" value="F:acyl carrier activity"/>
    <property type="evidence" value="ECO:0007669"/>
    <property type="project" value="UniProtKB-UniRule"/>
</dbReference>
<name>A0A142IMZ3_AQUAC</name>
<sequence length="87" mass="9681">MQSREEIFATLRDALVELFELDAERVTLEANLYQDLEIDSIDAVDLIDHIKRQTGKKIAAEEFKAVRTVGDVVEAVYQVVNADSAAG</sequence>
<evidence type="ECO:0000256" key="1">
    <source>
        <dbReference type="ARBA" id="ARBA00022450"/>
    </source>
</evidence>
<keyword evidence="3" id="KW-0963">Cytoplasm</keyword>
<dbReference type="SUPFAM" id="SSF47336">
    <property type="entry name" value="ACP-like"/>
    <property type="match status" value="1"/>
</dbReference>
<dbReference type="PROSITE" id="PS50075">
    <property type="entry name" value="CARRIER"/>
    <property type="match status" value="1"/>
</dbReference>
<dbReference type="GeneID" id="42929034"/>
<keyword evidence="3" id="KW-0443">Lipid metabolism</keyword>
<keyword evidence="2 3" id="KW-0597">Phosphoprotein</keyword>
<evidence type="ECO:0000313" key="5">
    <source>
        <dbReference type="Proteomes" id="UP000321110"/>
    </source>
</evidence>
<organism evidence="4 5">
    <name type="scientific">Aquipseudomonas alcaligenes</name>
    <name type="common">Pseudomonas alcaligenes</name>
    <dbReference type="NCBI Taxonomy" id="43263"/>
    <lineage>
        <taxon>Bacteria</taxon>
        <taxon>Pseudomonadati</taxon>
        <taxon>Pseudomonadota</taxon>
        <taxon>Gammaproteobacteria</taxon>
        <taxon>Pseudomonadales</taxon>
        <taxon>Pseudomonadaceae</taxon>
        <taxon>Aquipseudomonas</taxon>
    </lineage>
</organism>
<comment type="PTM">
    <text evidence="3">4'-phosphopantetheine is transferred from CoA to a specific serine of apo-ACP by AcpS. This modification is essential for activity because fatty acids are bound in thioester linkage to the sulfhydryl of the prosthetic group.</text>
</comment>
<evidence type="ECO:0000256" key="3">
    <source>
        <dbReference type="HAMAP-Rule" id="MF_01217"/>
    </source>
</evidence>
<evidence type="ECO:0000256" key="2">
    <source>
        <dbReference type="ARBA" id="ARBA00022553"/>
    </source>
</evidence>
<comment type="function">
    <text evidence="3">Carrier of the growing fatty acid chain in fatty acid biosynthesis.</text>
</comment>
<dbReference type="Gene3D" id="1.10.1200.10">
    <property type="entry name" value="ACP-like"/>
    <property type="match status" value="1"/>
</dbReference>
<evidence type="ECO:0000313" key="4">
    <source>
        <dbReference type="EMBL" id="TXI31401.1"/>
    </source>
</evidence>
<dbReference type="HAMAP" id="MF_01217">
    <property type="entry name" value="Acyl_carrier"/>
    <property type="match status" value="1"/>
</dbReference>
<dbReference type="InterPro" id="IPR003231">
    <property type="entry name" value="ACP"/>
</dbReference>
<dbReference type="Pfam" id="PF00550">
    <property type="entry name" value="PP-binding"/>
    <property type="match status" value="1"/>
</dbReference>
<reference evidence="4 5" key="1">
    <citation type="submission" date="2018-09" db="EMBL/GenBank/DDBJ databases">
        <title>Metagenome Assembled Genomes from an Advanced Water Purification Facility.</title>
        <authorList>
            <person name="Stamps B.W."/>
            <person name="Spear J.R."/>
        </authorList>
    </citation>
    <scope>NUCLEOTIDE SEQUENCE [LARGE SCALE GENOMIC DNA]</scope>
    <source>
        <strain evidence="4">Bin_52_1</strain>
    </source>
</reference>
<keyword evidence="1 3" id="KW-0596">Phosphopantetheine</keyword>
<dbReference type="InterPro" id="IPR036736">
    <property type="entry name" value="ACP-like_sf"/>
</dbReference>
<keyword evidence="3" id="KW-0276">Fatty acid metabolism</keyword>
<gene>
    <name evidence="3" type="primary">acpP</name>
    <name evidence="4" type="ORF">E6Q69_11480</name>
</gene>
<comment type="caution">
    <text evidence="4">The sequence shown here is derived from an EMBL/GenBank/DDBJ whole genome shotgun (WGS) entry which is preliminary data.</text>
</comment>
<dbReference type="EMBL" id="SSFO01000190">
    <property type="protein sequence ID" value="TXI31401.1"/>
    <property type="molecule type" value="Genomic_DNA"/>
</dbReference>
<dbReference type="Proteomes" id="UP000321110">
    <property type="component" value="Unassembled WGS sequence"/>
</dbReference>
<proteinExistence type="inferred from homology"/>
<dbReference type="RefSeq" id="WP_061903233.1">
    <property type="nucleotide sequence ID" value="NZ_CP014784.1"/>
</dbReference>
<feature type="modified residue" description="O-(pantetheine 4'-phosphoryl)serine" evidence="3">
    <location>
        <position position="40"/>
    </location>
</feature>
<dbReference type="UniPathway" id="UPA00094"/>
<protein>
    <recommendedName>
        <fullName evidence="3">Acyl carrier protein</fullName>
        <shortName evidence="3">ACP</shortName>
    </recommendedName>
</protein>
<comment type="similarity">
    <text evidence="3">Belongs to the acyl carrier protein (ACP) family.</text>
</comment>
<keyword evidence="3" id="KW-0275">Fatty acid biosynthesis</keyword>
<comment type="subcellular location">
    <subcellularLocation>
        <location evidence="3">Cytoplasm</location>
    </subcellularLocation>
</comment>
<dbReference type="NCBIfam" id="NF003757">
    <property type="entry name" value="PRK05350.1"/>
    <property type="match status" value="1"/>
</dbReference>
<dbReference type="GO" id="GO:0005737">
    <property type="term" value="C:cytoplasm"/>
    <property type="evidence" value="ECO:0007669"/>
    <property type="project" value="UniProtKB-SubCell"/>
</dbReference>
<accession>A0A142IMZ3</accession>
<comment type="pathway">
    <text evidence="3">Lipid metabolism; fatty acid biosynthesis.</text>
</comment>
<dbReference type="AlphaFoldDB" id="A0A142IMZ3"/>
<dbReference type="KEGG" id="palc:A0T30_04520"/>